<dbReference type="GO" id="GO:0006265">
    <property type="term" value="P:DNA topological change"/>
    <property type="evidence" value="ECO:0007669"/>
    <property type="project" value="InterPro"/>
</dbReference>
<protein>
    <recommendedName>
        <fullName evidence="3">DNA topoisomerase</fullName>
        <ecNumber evidence="3">5.6.2.1</ecNumber>
    </recommendedName>
</protein>
<dbReference type="InterPro" id="IPR001631">
    <property type="entry name" value="TopoI"/>
</dbReference>
<feature type="domain" description="DNA topoisomerase I catalytic core eukaryotic-type" evidence="8">
    <location>
        <begin position="89"/>
        <end position="297"/>
    </location>
</feature>
<evidence type="ECO:0000259" key="8">
    <source>
        <dbReference type="Pfam" id="PF01028"/>
    </source>
</evidence>
<dbReference type="AlphaFoldDB" id="A0A1T3P4R2"/>
<evidence type="ECO:0000256" key="6">
    <source>
        <dbReference type="ARBA" id="ARBA00023235"/>
    </source>
</evidence>
<accession>A0A1T3P4R2</accession>
<dbReference type="Pfam" id="PF21338">
    <property type="entry name" value="Top1B_N_bact"/>
    <property type="match status" value="1"/>
</dbReference>
<organism evidence="10 11">
    <name type="scientific">Embleya scabrispora</name>
    <dbReference type="NCBI Taxonomy" id="159449"/>
    <lineage>
        <taxon>Bacteria</taxon>
        <taxon>Bacillati</taxon>
        <taxon>Actinomycetota</taxon>
        <taxon>Actinomycetes</taxon>
        <taxon>Kitasatosporales</taxon>
        <taxon>Streptomycetaceae</taxon>
        <taxon>Embleya</taxon>
    </lineage>
</organism>
<dbReference type="OrthoDB" id="9778962at2"/>
<dbReference type="GO" id="GO:0003917">
    <property type="term" value="F:DNA topoisomerase type I (single strand cut, ATP-independent) activity"/>
    <property type="evidence" value="ECO:0007669"/>
    <property type="project" value="UniProtKB-EC"/>
</dbReference>
<dbReference type="InterPro" id="IPR049331">
    <property type="entry name" value="Top1B_N_bact"/>
</dbReference>
<dbReference type="EMBL" id="MWQN01000001">
    <property type="protein sequence ID" value="OPC84053.1"/>
    <property type="molecule type" value="Genomic_DNA"/>
</dbReference>
<feature type="compositionally biased region" description="Basic and acidic residues" evidence="7">
    <location>
        <begin position="344"/>
        <end position="353"/>
    </location>
</feature>
<evidence type="ECO:0000313" key="11">
    <source>
        <dbReference type="Proteomes" id="UP000190037"/>
    </source>
</evidence>
<dbReference type="Gene3D" id="3.30.66.10">
    <property type="entry name" value="DNA topoisomerase I domain"/>
    <property type="match status" value="1"/>
</dbReference>
<feature type="region of interest" description="Disordered" evidence="7">
    <location>
        <begin position="1"/>
        <end position="30"/>
    </location>
</feature>
<evidence type="ECO:0000256" key="3">
    <source>
        <dbReference type="ARBA" id="ARBA00012891"/>
    </source>
</evidence>
<dbReference type="Gene3D" id="3.90.15.10">
    <property type="entry name" value="Topoisomerase I, Chain A, domain 3"/>
    <property type="match status" value="1"/>
</dbReference>
<dbReference type="InterPro" id="IPR013500">
    <property type="entry name" value="TopoI_cat_euk"/>
</dbReference>
<feature type="compositionally biased region" description="Basic and acidic residues" evidence="7">
    <location>
        <begin position="1"/>
        <end position="16"/>
    </location>
</feature>
<evidence type="ECO:0000256" key="2">
    <source>
        <dbReference type="ARBA" id="ARBA00006645"/>
    </source>
</evidence>
<dbReference type="GO" id="GO:0003677">
    <property type="term" value="F:DNA binding"/>
    <property type="evidence" value="ECO:0007669"/>
    <property type="project" value="UniProtKB-KW"/>
</dbReference>
<evidence type="ECO:0000313" key="10">
    <source>
        <dbReference type="EMBL" id="OPC84053.1"/>
    </source>
</evidence>
<dbReference type="InterPro" id="IPR035447">
    <property type="entry name" value="DNA_topo_I_N_sf"/>
</dbReference>
<feature type="region of interest" description="Disordered" evidence="7">
    <location>
        <begin position="344"/>
        <end position="366"/>
    </location>
</feature>
<dbReference type="SUPFAM" id="SSF55869">
    <property type="entry name" value="DNA topoisomerase I domain"/>
    <property type="match status" value="1"/>
</dbReference>
<dbReference type="STRING" id="159449.B4N89_26775"/>
<dbReference type="Proteomes" id="UP000190037">
    <property type="component" value="Unassembled WGS sequence"/>
</dbReference>
<comment type="similarity">
    <text evidence="2">Belongs to the type IB topoisomerase family.</text>
</comment>
<dbReference type="InterPro" id="IPR014711">
    <property type="entry name" value="TopoI_cat_a-hlx-sub_euk"/>
</dbReference>
<keyword evidence="5" id="KW-0238">DNA-binding</keyword>
<dbReference type="PRINTS" id="PR00416">
    <property type="entry name" value="EUTPISMRASEI"/>
</dbReference>
<comment type="caution">
    <text evidence="10">The sequence shown here is derived from an EMBL/GenBank/DDBJ whole genome shotgun (WGS) entry which is preliminary data.</text>
</comment>
<reference evidence="10 11" key="1">
    <citation type="submission" date="2017-03" db="EMBL/GenBank/DDBJ databases">
        <title>Draft genome sequence of Streptomyces scabrisporus NF3, endophyte isolated from Amphipterygium adstringens.</title>
        <authorList>
            <person name="Vazquez M."/>
            <person name="Ceapa C.D."/>
            <person name="Rodriguez Luna D."/>
            <person name="Sanchez Esquivel S."/>
        </authorList>
    </citation>
    <scope>NUCLEOTIDE SEQUENCE [LARGE SCALE GENOMIC DNA]</scope>
    <source>
        <strain evidence="10 11">NF3</strain>
    </source>
</reference>
<feature type="compositionally biased region" description="Pro residues" evidence="7">
    <location>
        <begin position="357"/>
        <end position="366"/>
    </location>
</feature>
<dbReference type="InterPro" id="IPR011010">
    <property type="entry name" value="DNA_brk_join_enz"/>
</dbReference>
<evidence type="ECO:0000256" key="5">
    <source>
        <dbReference type="ARBA" id="ARBA00023125"/>
    </source>
</evidence>
<dbReference type="Gene3D" id="1.10.132.120">
    <property type="match status" value="1"/>
</dbReference>
<dbReference type="Pfam" id="PF01028">
    <property type="entry name" value="Topoisom_I"/>
    <property type="match status" value="1"/>
</dbReference>
<feature type="domain" description="DNA topoisomerase IB N-terminal" evidence="9">
    <location>
        <begin position="30"/>
        <end position="78"/>
    </location>
</feature>
<keyword evidence="11" id="KW-1185">Reference proteome</keyword>
<gene>
    <name evidence="10" type="ORF">B4N89_26775</name>
</gene>
<comment type="catalytic activity">
    <reaction evidence="1">
        <text>ATP-independent breakage of single-stranded DNA, followed by passage and rejoining.</text>
        <dbReference type="EC" id="5.6.2.1"/>
    </reaction>
</comment>
<proteinExistence type="inferred from homology"/>
<dbReference type="SUPFAM" id="SSF56349">
    <property type="entry name" value="DNA breaking-rejoining enzymes"/>
    <property type="match status" value="1"/>
</dbReference>
<dbReference type="EC" id="5.6.2.1" evidence="3"/>
<evidence type="ECO:0000256" key="1">
    <source>
        <dbReference type="ARBA" id="ARBA00000213"/>
    </source>
</evidence>
<evidence type="ECO:0000256" key="7">
    <source>
        <dbReference type="SAM" id="MobiDB-lite"/>
    </source>
</evidence>
<dbReference type="PROSITE" id="PS52038">
    <property type="entry name" value="TOPO_IB_2"/>
    <property type="match status" value="1"/>
</dbReference>
<name>A0A1T3P4R2_9ACTN</name>
<dbReference type="RefSeq" id="WP_078978347.1">
    <property type="nucleotide sequence ID" value="NZ_MWQN01000001.1"/>
</dbReference>
<evidence type="ECO:0000256" key="4">
    <source>
        <dbReference type="ARBA" id="ARBA00023029"/>
    </source>
</evidence>
<keyword evidence="4" id="KW-0799">Topoisomerase</keyword>
<evidence type="ECO:0000259" key="9">
    <source>
        <dbReference type="Pfam" id="PF21338"/>
    </source>
</evidence>
<keyword evidence="6 10" id="KW-0413">Isomerase</keyword>
<sequence>MGDADRQAKTRLRRVDPAGPGLTRRRHGRGFGYLDQTGTTITDAAVLERIRALALPPAWTDVWICPRPDGHIQAVGSDAAGRRQYVYHASWRARRDVAKHDRAAELARHLPRARTKVEEDLARPGLGRERVLAACFHLVDLGFFRSGSEQYARANGSCGLTTLRREHLRVRQGQLRFAFPAKSGRTRIRVLVDDRVKPVVVALRRSATGEDPLFRYRRDDGRLVAVHAADLNAYIRERTGGDFTTKDFRTWHATVLAAVGLAVSVEAADSPTGRTRARARVVREVADHLGNTPAVARASYIDPRVFDCYERGITVARALTRMGAGMDFGDLATRGPMERAVLRMLDRERRPPSGRDPAPPRPQGDD</sequence>